<evidence type="ECO:0000256" key="2">
    <source>
        <dbReference type="ARBA" id="ARBA00004236"/>
    </source>
</evidence>
<dbReference type="OrthoDB" id="9813151at2"/>
<dbReference type="Pfam" id="PF00512">
    <property type="entry name" value="HisKA"/>
    <property type="match status" value="1"/>
</dbReference>
<dbReference type="InterPro" id="IPR003594">
    <property type="entry name" value="HATPase_dom"/>
</dbReference>
<dbReference type="SUPFAM" id="SSF55874">
    <property type="entry name" value="ATPase domain of HSP90 chaperone/DNA topoisomerase II/histidine kinase"/>
    <property type="match status" value="1"/>
</dbReference>
<organism evidence="11 12">
    <name type="scientific">Quadrisphaera setariae</name>
    <dbReference type="NCBI Taxonomy" id="2593304"/>
    <lineage>
        <taxon>Bacteria</taxon>
        <taxon>Bacillati</taxon>
        <taxon>Actinomycetota</taxon>
        <taxon>Actinomycetes</taxon>
        <taxon>Kineosporiales</taxon>
        <taxon>Kineosporiaceae</taxon>
        <taxon>Quadrisphaera</taxon>
    </lineage>
</organism>
<dbReference type="PRINTS" id="PR00344">
    <property type="entry name" value="BCTRLSENSOR"/>
</dbReference>
<comment type="subcellular location">
    <subcellularLocation>
        <location evidence="2">Cell membrane</location>
    </subcellularLocation>
</comment>
<dbReference type="GO" id="GO:0005886">
    <property type="term" value="C:plasma membrane"/>
    <property type="evidence" value="ECO:0007669"/>
    <property type="project" value="UniProtKB-SubCell"/>
</dbReference>
<name>A0A5C8ZG50_9ACTN</name>
<dbReference type="Pfam" id="PF02518">
    <property type="entry name" value="HATPase_c"/>
    <property type="match status" value="1"/>
</dbReference>
<evidence type="ECO:0000256" key="8">
    <source>
        <dbReference type="ARBA" id="ARBA00039401"/>
    </source>
</evidence>
<dbReference type="CDD" id="cd00075">
    <property type="entry name" value="HATPase"/>
    <property type="match status" value="1"/>
</dbReference>
<feature type="domain" description="Histidine kinase" evidence="10">
    <location>
        <begin position="158"/>
        <end position="376"/>
    </location>
</feature>
<dbReference type="Gene3D" id="1.10.287.130">
    <property type="match status" value="1"/>
</dbReference>
<feature type="region of interest" description="Disordered" evidence="9">
    <location>
        <begin position="368"/>
        <end position="394"/>
    </location>
</feature>
<dbReference type="FunFam" id="3.30.565.10:FF:000006">
    <property type="entry name" value="Sensor histidine kinase WalK"/>
    <property type="match status" value="1"/>
</dbReference>
<dbReference type="SMART" id="SM00387">
    <property type="entry name" value="HATPase_c"/>
    <property type="match status" value="1"/>
</dbReference>
<evidence type="ECO:0000313" key="12">
    <source>
        <dbReference type="Proteomes" id="UP000321234"/>
    </source>
</evidence>
<dbReference type="AlphaFoldDB" id="A0A5C8ZG50"/>
<dbReference type="PANTHER" id="PTHR45453:SF1">
    <property type="entry name" value="PHOSPHATE REGULON SENSOR PROTEIN PHOR"/>
    <property type="match status" value="1"/>
</dbReference>
<gene>
    <name evidence="11" type="ORF">FMM08_12320</name>
</gene>
<dbReference type="InterPro" id="IPR036890">
    <property type="entry name" value="HATPase_C_sf"/>
</dbReference>
<evidence type="ECO:0000256" key="7">
    <source>
        <dbReference type="ARBA" id="ARBA00023012"/>
    </source>
</evidence>
<evidence type="ECO:0000313" key="11">
    <source>
        <dbReference type="EMBL" id="TXR56259.1"/>
    </source>
</evidence>
<keyword evidence="7" id="KW-0902">Two-component regulatory system</keyword>
<comment type="caution">
    <text evidence="11">The sequence shown here is derived from an EMBL/GenBank/DDBJ whole genome shotgun (WGS) entry which is preliminary data.</text>
</comment>
<dbReference type="SMART" id="SM00388">
    <property type="entry name" value="HisKA"/>
    <property type="match status" value="1"/>
</dbReference>
<dbReference type="GO" id="GO:0000155">
    <property type="term" value="F:phosphorelay sensor kinase activity"/>
    <property type="evidence" value="ECO:0007669"/>
    <property type="project" value="InterPro"/>
</dbReference>
<evidence type="ECO:0000256" key="9">
    <source>
        <dbReference type="SAM" id="MobiDB-lite"/>
    </source>
</evidence>
<accession>A0A5C8ZG50</accession>
<dbReference type="GO" id="GO:0016036">
    <property type="term" value="P:cellular response to phosphate starvation"/>
    <property type="evidence" value="ECO:0007669"/>
    <property type="project" value="TreeGrafter"/>
</dbReference>
<proteinExistence type="predicted"/>
<evidence type="ECO:0000256" key="6">
    <source>
        <dbReference type="ARBA" id="ARBA00022777"/>
    </source>
</evidence>
<dbReference type="Gene3D" id="3.30.565.10">
    <property type="entry name" value="Histidine kinase-like ATPase, C-terminal domain"/>
    <property type="match status" value="1"/>
</dbReference>
<comment type="catalytic activity">
    <reaction evidence="1">
        <text>ATP + protein L-histidine = ADP + protein N-phospho-L-histidine.</text>
        <dbReference type="EC" id="2.7.13.3"/>
    </reaction>
</comment>
<evidence type="ECO:0000259" key="10">
    <source>
        <dbReference type="PROSITE" id="PS50109"/>
    </source>
</evidence>
<evidence type="ECO:0000256" key="4">
    <source>
        <dbReference type="ARBA" id="ARBA00022553"/>
    </source>
</evidence>
<dbReference type="InterPro" id="IPR050351">
    <property type="entry name" value="BphY/WalK/GraS-like"/>
</dbReference>
<keyword evidence="4" id="KW-0597">Phosphoprotein</keyword>
<evidence type="ECO:0000256" key="1">
    <source>
        <dbReference type="ARBA" id="ARBA00000085"/>
    </source>
</evidence>
<dbReference type="InterPro" id="IPR036097">
    <property type="entry name" value="HisK_dim/P_sf"/>
</dbReference>
<dbReference type="EC" id="2.7.13.3" evidence="3"/>
<dbReference type="GO" id="GO:0004721">
    <property type="term" value="F:phosphoprotein phosphatase activity"/>
    <property type="evidence" value="ECO:0007669"/>
    <property type="project" value="TreeGrafter"/>
</dbReference>
<dbReference type="Proteomes" id="UP000321234">
    <property type="component" value="Unassembled WGS sequence"/>
</dbReference>
<dbReference type="InterPro" id="IPR004358">
    <property type="entry name" value="Sig_transdc_His_kin-like_C"/>
</dbReference>
<protein>
    <recommendedName>
        <fullName evidence="8">Sensor-like histidine kinase SenX3</fullName>
        <ecNumber evidence="3">2.7.13.3</ecNumber>
    </recommendedName>
</protein>
<dbReference type="InterPro" id="IPR005467">
    <property type="entry name" value="His_kinase_dom"/>
</dbReference>
<dbReference type="EMBL" id="VKAC01000006">
    <property type="protein sequence ID" value="TXR56259.1"/>
    <property type="molecule type" value="Genomic_DNA"/>
</dbReference>
<reference evidence="11 12" key="1">
    <citation type="submission" date="2019-07" db="EMBL/GenBank/DDBJ databases">
        <title>Quadrisphaera sp. strain DD2A genome sequencing and assembly.</title>
        <authorList>
            <person name="Kim I."/>
        </authorList>
    </citation>
    <scope>NUCLEOTIDE SEQUENCE [LARGE SCALE GENOMIC DNA]</scope>
    <source>
        <strain evidence="11 12">DD2A</strain>
    </source>
</reference>
<keyword evidence="12" id="KW-1185">Reference proteome</keyword>
<dbReference type="PANTHER" id="PTHR45453">
    <property type="entry name" value="PHOSPHATE REGULON SENSOR PROTEIN PHOR"/>
    <property type="match status" value="1"/>
</dbReference>
<dbReference type="InterPro" id="IPR003661">
    <property type="entry name" value="HisK_dim/P_dom"/>
</dbReference>
<keyword evidence="6 11" id="KW-0418">Kinase</keyword>
<evidence type="ECO:0000256" key="3">
    <source>
        <dbReference type="ARBA" id="ARBA00012438"/>
    </source>
</evidence>
<evidence type="ECO:0000256" key="5">
    <source>
        <dbReference type="ARBA" id="ARBA00022679"/>
    </source>
</evidence>
<sequence>MADVQASVVAAALLGLVVGCLVALAVRRDDVRVDPVPPPGPGDLPAGVPELLAVLGGPAVVLDVSDAAVRASPAAHAVGLVRRGAVTDPDVLAAVRAVRADGEVREVDVDLRVPAGGTARRALSVRVAPLGPLHVVVLGSDRTEARRLEQVRRDFVVNVGHELKTPVGAMSVLAEAMADAADDPEAVRRFSARMGVEARRLAVLVHDVVELSRLQDGEPLAAAARVDVDSVVAEAVDRCSTTAGSRGIALETGPDTGAQVVGDAELLTTAVRNLVDNAIRYSDAGTRVAVGVRVDEAADAVEVSVSDQGIGIAPADRERIFERFYRVDPARSRQTGGTGLGLSIVKHVVAGHGGEVQLWSQEGQGSTFTLRVPQAPPRRPVRADADTELEEFSG</sequence>
<dbReference type="PROSITE" id="PS50109">
    <property type="entry name" value="HIS_KIN"/>
    <property type="match status" value="1"/>
</dbReference>
<keyword evidence="5" id="KW-0808">Transferase</keyword>
<dbReference type="CDD" id="cd00082">
    <property type="entry name" value="HisKA"/>
    <property type="match status" value="1"/>
</dbReference>
<dbReference type="SUPFAM" id="SSF47384">
    <property type="entry name" value="Homodimeric domain of signal transducing histidine kinase"/>
    <property type="match status" value="1"/>
</dbReference>